<dbReference type="RefSeq" id="WP_090870885.1">
    <property type="nucleotide sequence ID" value="NZ_FOHE01000013.1"/>
</dbReference>
<feature type="transmembrane region" description="Helical" evidence="7">
    <location>
        <begin position="271"/>
        <end position="294"/>
    </location>
</feature>
<dbReference type="InterPro" id="IPR035906">
    <property type="entry name" value="MetI-like_sf"/>
</dbReference>
<evidence type="ECO:0000256" key="1">
    <source>
        <dbReference type="ARBA" id="ARBA00004651"/>
    </source>
</evidence>
<feature type="transmembrane region" description="Helical" evidence="7">
    <location>
        <begin position="144"/>
        <end position="162"/>
    </location>
</feature>
<evidence type="ECO:0000313" key="9">
    <source>
        <dbReference type="EMBL" id="SET51403.1"/>
    </source>
</evidence>
<comment type="subcellular location">
    <subcellularLocation>
        <location evidence="1 7">Cell membrane</location>
        <topology evidence="1 7">Multi-pass membrane protein</topology>
    </subcellularLocation>
</comment>
<protein>
    <submittedName>
        <fullName evidence="9">Oligopeptide transport system permease protein</fullName>
    </submittedName>
</protein>
<accession>A0A1I0F0V5</accession>
<dbReference type="Proteomes" id="UP000198618">
    <property type="component" value="Unassembled WGS sequence"/>
</dbReference>
<keyword evidence="6 7" id="KW-0472">Membrane</keyword>
<dbReference type="STRING" id="930131.SAMN05216389_11358"/>
<keyword evidence="4 7" id="KW-0812">Transmembrane</keyword>
<feature type="transmembrane region" description="Helical" evidence="7">
    <location>
        <begin position="107"/>
        <end position="132"/>
    </location>
</feature>
<evidence type="ECO:0000256" key="6">
    <source>
        <dbReference type="ARBA" id="ARBA00023136"/>
    </source>
</evidence>
<dbReference type="SUPFAM" id="SSF161098">
    <property type="entry name" value="MetI-like"/>
    <property type="match status" value="1"/>
</dbReference>
<dbReference type="GO" id="GO:0055085">
    <property type="term" value="P:transmembrane transport"/>
    <property type="evidence" value="ECO:0007669"/>
    <property type="project" value="InterPro"/>
</dbReference>
<evidence type="ECO:0000256" key="4">
    <source>
        <dbReference type="ARBA" id="ARBA00022692"/>
    </source>
</evidence>
<name>A0A1I0F0V5_9BACI</name>
<evidence type="ECO:0000256" key="3">
    <source>
        <dbReference type="ARBA" id="ARBA00022475"/>
    </source>
</evidence>
<dbReference type="InterPro" id="IPR000515">
    <property type="entry name" value="MetI-like"/>
</dbReference>
<organism evidence="9 10">
    <name type="scientific">Oceanobacillus limi</name>
    <dbReference type="NCBI Taxonomy" id="930131"/>
    <lineage>
        <taxon>Bacteria</taxon>
        <taxon>Bacillati</taxon>
        <taxon>Bacillota</taxon>
        <taxon>Bacilli</taxon>
        <taxon>Bacillales</taxon>
        <taxon>Bacillaceae</taxon>
        <taxon>Oceanobacillus</taxon>
    </lineage>
</organism>
<gene>
    <name evidence="9" type="ORF">SAMN05216389_11358</name>
</gene>
<dbReference type="EMBL" id="FOHE01000013">
    <property type="protein sequence ID" value="SET51403.1"/>
    <property type="molecule type" value="Genomic_DNA"/>
</dbReference>
<dbReference type="OrthoDB" id="9797472at2"/>
<reference evidence="9 10" key="1">
    <citation type="submission" date="2016-10" db="EMBL/GenBank/DDBJ databases">
        <authorList>
            <person name="de Groot N.N."/>
        </authorList>
    </citation>
    <scope>NUCLEOTIDE SEQUENCE [LARGE SCALE GENOMIC DNA]</scope>
    <source>
        <strain evidence="9 10">IBRC-M 10780</strain>
    </source>
</reference>
<feature type="transmembrane region" description="Helical" evidence="7">
    <location>
        <begin position="44"/>
        <end position="65"/>
    </location>
</feature>
<comment type="similarity">
    <text evidence="7">Belongs to the binding-protein-dependent transport system permease family.</text>
</comment>
<keyword evidence="10" id="KW-1185">Reference proteome</keyword>
<dbReference type="AlphaFoldDB" id="A0A1I0F0V5"/>
<dbReference type="Pfam" id="PF00528">
    <property type="entry name" value="BPD_transp_1"/>
    <property type="match status" value="1"/>
</dbReference>
<keyword evidence="5 7" id="KW-1133">Transmembrane helix</keyword>
<dbReference type="CDD" id="cd06261">
    <property type="entry name" value="TM_PBP2"/>
    <property type="match status" value="1"/>
</dbReference>
<dbReference type="InterPro" id="IPR025966">
    <property type="entry name" value="OppC_N"/>
</dbReference>
<evidence type="ECO:0000256" key="5">
    <source>
        <dbReference type="ARBA" id="ARBA00022989"/>
    </source>
</evidence>
<keyword evidence="2 7" id="KW-0813">Transport</keyword>
<dbReference type="GO" id="GO:0005886">
    <property type="term" value="C:plasma membrane"/>
    <property type="evidence" value="ECO:0007669"/>
    <property type="project" value="UniProtKB-SubCell"/>
</dbReference>
<dbReference type="PANTHER" id="PTHR43386:SF22">
    <property type="entry name" value="OLIGOPEPTIDE TRANSPORT SYSTEM PERMEASE PROTEIN OPPC"/>
    <property type="match status" value="1"/>
</dbReference>
<evidence type="ECO:0000256" key="7">
    <source>
        <dbReference type="RuleBase" id="RU363032"/>
    </source>
</evidence>
<dbReference type="Pfam" id="PF12911">
    <property type="entry name" value="OppC_N"/>
    <property type="match status" value="1"/>
</dbReference>
<dbReference type="Gene3D" id="1.10.3720.10">
    <property type="entry name" value="MetI-like"/>
    <property type="match status" value="1"/>
</dbReference>
<feature type="transmembrane region" description="Helical" evidence="7">
    <location>
        <begin position="168"/>
        <end position="187"/>
    </location>
</feature>
<keyword evidence="3" id="KW-1003">Cell membrane</keyword>
<evidence type="ECO:0000313" key="10">
    <source>
        <dbReference type="Proteomes" id="UP000198618"/>
    </source>
</evidence>
<proteinExistence type="inferred from homology"/>
<feature type="transmembrane region" description="Helical" evidence="7">
    <location>
        <begin position="226"/>
        <end position="251"/>
    </location>
</feature>
<sequence>MEQTQLKDKDFRPIQDFQGDAEKIAGESTSYWKDAWRRFKKNKLALAGIIVIILLGIMAFIGQPISGEDYRSNDLLSANQPPSADHWFGTDNLGRDIFARTWEGAKISLFIGLMAALLDLIIGIIWGSIAGFFGGKTDESMMRIADILYGVPYLLVVILLMVVMDQGLWTMIIAMTVTGWINMARIVRGQVMQLRAEEYVMAAKSLGAGNFRLLSKHLIPNTLGPILVTLTLTVPNAIFTEAFLSFLGLGVPAPLASWGTMTNDALGAFQYYPYQLFFPAFFICLTMLAFNVIGDGLRDALDPKERK</sequence>
<feature type="domain" description="ABC transmembrane type-1" evidence="8">
    <location>
        <begin position="105"/>
        <end position="294"/>
    </location>
</feature>
<dbReference type="PANTHER" id="PTHR43386">
    <property type="entry name" value="OLIGOPEPTIDE TRANSPORT SYSTEM PERMEASE PROTEIN APPC"/>
    <property type="match status" value="1"/>
</dbReference>
<dbReference type="InterPro" id="IPR050366">
    <property type="entry name" value="BP-dependent_transpt_permease"/>
</dbReference>
<evidence type="ECO:0000256" key="2">
    <source>
        <dbReference type="ARBA" id="ARBA00022448"/>
    </source>
</evidence>
<dbReference type="PROSITE" id="PS50928">
    <property type="entry name" value="ABC_TM1"/>
    <property type="match status" value="1"/>
</dbReference>
<evidence type="ECO:0000259" key="8">
    <source>
        <dbReference type="PROSITE" id="PS50928"/>
    </source>
</evidence>